<dbReference type="InterPro" id="IPR032779">
    <property type="entry name" value="FliG_M"/>
</dbReference>
<keyword evidence="3" id="KW-1185">Reference proteome</keyword>
<dbReference type="GO" id="GO:0009288">
    <property type="term" value="C:bacterial-type flagellum"/>
    <property type="evidence" value="ECO:0007669"/>
    <property type="project" value="InterPro"/>
</dbReference>
<dbReference type="AlphaFoldDB" id="A0A6V8MLD5"/>
<gene>
    <name evidence="2" type="ORF">GMST_31700</name>
</gene>
<dbReference type="InterPro" id="IPR011002">
    <property type="entry name" value="FliG_a-hlx"/>
</dbReference>
<dbReference type="SUPFAM" id="SSF48029">
    <property type="entry name" value="FliG"/>
    <property type="match status" value="1"/>
</dbReference>
<dbReference type="PANTHER" id="PTHR30534:SF0">
    <property type="entry name" value="FLAGELLAR MOTOR SWITCH PROTEIN FLIG"/>
    <property type="match status" value="1"/>
</dbReference>
<accession>A0A6V8MLD5</accession>
<dbReference type="InterPro" id="IPR000090">
    <property type="entry name" value="Flg_Motor_Flig"/>
</dbReference>
<dbReference type="PANTHER" id="PTHR30534">
    <property type="entry name" value="FLAGELLAR MOTOR SWITCH PROTEIN FLIG"/>
    <property type="match status" value="1"/>
</dbReference>
<evidence type="ECO:0000313" key="2">
    <source>
        <dbReference type="EMBL" id="GFO60845.1"/>
    </source>
</evidence>
<dbReference type="GO" id="GO:0006935">
    <property type="term" value="P:chemotaxis"/>
    <property type="evidence" value="ECO:0007669"/>
    <property type="project" value="InterPro"/>
</dbReference>
<dbReference type="Pfam" id="PF14841">
    <property type="entry name" value="FliG_M"/>
    <property type="match status" value="1"/>
</dbReference>
<dbReference type="EMBL" id="BLXX01000010">
    <property type="protein sequence ID" value="GFO60845.1"/>
    <property type="molecule type" value="Genomic_DNA"/>
</dbReference>
<feature type="domain" description="Flagellar motor switch protein FliG middle" evidence="1">
    <location>
        <begin position="5"/>
        <end position="72"/>
    </location>
</feature>
<reference evidence="3" key="1">
    <citation type="submission" date="2020-06" db="EMBL/GenBank/DDBJ databases">
        <title>Draft genomic sequence of Geomonas sp. Red330.</title>
        <authorList>
            <person name="Itoh H."/>
            <person name="Zhenxing X."/>
            <person name="Ushijima N."/>
            <person name="Masuda Y."/>
            <person name="Shiratori Y."/>
            <person name="Senoo K."/>
        </authorList>
    </citation>
    <scope>NUCLEOTIDE SEQUENCE [LARGE SCALE GENOMIC DNA]</scope>
    <source>
        <strain evidence="3">Red330</strain>
    </source>
</reference>
<dbReference type="GO" id="GO:0003774">
    <property type="term" value="F:cytoskeletal motor activity"/>
    <property type="evidence" value="ECO:0007669"/>
    <property type="project" value="InterPro"/>
</dbReference>
<sequence>MDYRAVAKKLLQEQPQTIAVVLARLEPEHSSEIMKLLPDFVQADLVSRIVQVDKLPGEVLEEVDALIQSLLRQR</sequence>
<proteinExistence type="predicted"/>
<dbReference type="Proteomes" id="UP000556026">
    <property type="component" value="Unassembled WGS sequence"/>
</dbReference>
<comment type="caution">
    <text evidence="2">The sequence shown here is derived from an EMBL/GenBank/DDBJ whole genome shotgun (WGS) entry which is preliminary data.</text>
</comment>
<dbReference type="Gene3D" id="1.10.220.30">
    <property type="match status" value="1"/>
</dbReference>
<protein>
    <recommendedName>
        <fullName evidence="1">Flagellar motor switch protein FliG middle domain-containing protein</fullName>
    </recommendedName>
</protein>
<dbReference type="GO" id="GO:0071973">
    <property type="term" value="P:bacterial-type flagellum-dependent cell motility"/>
    <property type="evidence" value="ECO:0007669"/>
    <property type="project" value="InterPro"/>
</dbReference>
<evidence type="ECO:0000259" key="1">
    <source>
        <dbReference type="Pfam" id="PF14841"/>
    </source>
</evidence>
<name>A0A6V8MLD5_9BACT</name>
<organism evidence="2 3">
    <name type="scientific">Geomonas silvestris</name>
    <dbReference type="NCBI Taxonomy" id="2740184"/>
    <lineage>
        <taxon>Bacteria</taxon>
        <taxon>Pseudomonadati</taxon>
        <taxon>Thermodesulfobacteriota</taxon>
        <taxon>Desulfuromonadia</taxon>
        <taxon>Geobacterales</taxon>
        <taxon>Geobacteraceae</taxon>
        <taxon>Geomonas</taxon>
    </lineage>
</organism>
<evidence type="ECO:0000313" key="3">
    <source>
        <dbReference type="Proteomes" id="UP000556026"/>
    </source>
</evidence>